<feature type="binding site" evidence="6">
    <location>
        <position position="134"/>
    </location>
    <ligand>
        <name>Ca(2+)</name>
        <dbReference type="ChEBI" id="CHEBI:29108"/>
        <label>1</label>
        <note>catalytic</note>
    </ligand>
</feature>
<name>A0AAD5V675_9APHY</name>
<evidence type="ECO:0000256" key="7">
    <source>
        <dbReference type="PIRSR" id="PIRSR602640-4"/>
    </source>
</evidence>
<evidence type="ECO:0000256" key="5">
    <source>
        <dbReference type="PIRSR" id="PIRSR602640-1"/>
    </source>
</evidence>
<feature type="binding site" evidence="6">
    <location>
        <position position="192"/>
    </location>
    <ligand>
        <name>Ca(2+)</name>
        <dbReference type="ChEBI" id="CHEBI:29108"/>
        <label>1</label>
        <note>catalytic</note>
    </ligand>
</feature>
<feature type="active site" description="Proton acceptor" evidence="5">
    <location>
        <position position="69"/>
    </location>
</feature>
<reference evidence="8" key="1">
    <citation type="submission" date="2022-07" db="EMBL/GenBank/DDBJ databases">
        <title>Genome Sequence of Physisporinus lineatus.</title>
        <authorList>
            <person name="Buettner E."/>
        </authorList>
    </citation>
    <scope>NUCLEOTIDE SEQUENCE</scope>
    <source>
        <strain evidence="8">VT162</strain>
    </source>
</reference>
<keyword evidence="4 7" id="KW-0325">Glycoprotein</keyword>
<feature type="binding site" evidence="6">
    <location>
        <position position="239"/>
    </location>
    <ligand>
        <name>Ca(2+)</name>
        <dbReference type="ChEBI" id="CHEBI:29108"/>
        <label>1</label>
        <note>catalytic</note>
    </ligand>
</feature>
<keyword evidence="2" id="KW-0378">Hydrolase</keyword>
<dbReference type="GO" id="GO:0004064">
    <property type="term" value="F:arylesterase activity"/>
    <property type="evidence" value="ECO:0007669"/>
    <property type="project" value="InterPro"/>
</dbReference>
<gene>
    <name evidence="8" type="ORF">NLI96_g3571</name>
</gene>
<dbReference type="InterPro" id="IPR002640">
    <property type="entry name" value="Arylesterase"/>
</dbReference>
<comment type="similarity">
    <text evidence="1">Belongs to the paraoxonase family.</text>
</comment>
<dbReference type="Pfam" id="PF01731">
    <property type="entry name" value="Arylesterase"/>
    <property type="match status" value="1"/>
</dbReference>
<feature type="glycosylation site" description="N-linked (GlcNAc...) asparagine" evidence="7">
    <location>
        <position position="239"/>
    </location>
</feature>
<proteinExistence type="inferred from homology"/>
<keyword evidence="6" id="KW-0479">Metal-binding</keyword>
<dbReference type="PANTHER" id="PTHR11799:SF12">
    <property type="entry name" value="PARAOXONASE-RELATED"/>
    <property type="match status" value="1"/>
</dbReference>
<protein>
    <recommendedName>
        <fullName evidence="10">Calcium-dependent phosphotriesterase</fullName>
    </recommendedName>
</protein>
<comment type="caution">
    <text evidence="8">The sequence shown here is derived from an EMBL/GenBank/DDBJ whole genome shotgun (WGS) entry which is preliminary data.</text>
</comment>
<dbReference type="InterPro" id="IPR011042">
    <property type="entry name" value="6-blade_b-propeller_TolB-like"/>
</dbReference>
<dbReference type="InterPro" id="IPR051288">
    <property type="entry name" value="Serum_paraoxonase/arylesterase"/>
</dbReference>
<comment type="PTM">
    <text evidence="7">Glycosylated.</text>
</comment>
<comment type="cofactor">
    <cofactor evidence="6">
        <name>Ca(2+)</name>
        <dbReference type="ChEBI" id="CHEBI:29108"/>
    </cofactor>
    <text evidence="6">Binds 2 calcium ions per subunit.</text>
</comment>
<dbReference type="SUPFAM" id="SSF63829">
    <property type="entry name" value="Calcium-dependent phosphotriesterase"/>
    <property type="match status" value="1"/>
</dbReference>
<feature type="binding site" evidence="6">
    <location>
        <position position="135"/>
    </location>
    <ligand>
        <name>Ca(2+)</name>
        <dbReference type="ChEBI" id="CHEBI:29108"/>
        <label>1</label>
        <note>catalytic</note>
    </ligand>
</feature>
<dbReference type="PANTHER" id="PTHR11799">
    <property type="entry name" value="PARAOXONASE"/>
    <property type="match status" value="1"/>
</dbReference>
<evidence type="ECO:0000313" key="9">
    <source>
        <dbReference type="Proteomes" id="UP001212997"/>
    </source>
</evidence>
<dbReference type="AlphaFoldDB" id="A0AAD5V675"/>
<dbReference type="EMBL" id="JANAWD010000093">
    <property type="protein sequence ID" value="KAJ3487393.1"/>
    <property type="molecule type" value="Genomic_DNA"/>
</dbReference>
<dbReference type="Gene3D" id="2.120.10.30">
    <property type="entry name" value="TolB, C-terminal domain"/>
    <property type="match status" value="1"/>
</dbReference>
<evidence type="ECO:0000256" key="4">
    <source>
        <dbReference type="ARBA" id="ARBA00023180"/>
    </source>
</evidence>
<keyword evidence="3" id="KW-1015">Disulfide bond</keyword>
<keyword evidence="6" id="KW-0106">Calcium</keyword>
<evidence type="ECO:0000256" key="2">
    <source>
        <dbReference type="ARBA" id="ARBA00022801"/>
    </source>
</evidence>
<evidence type="ECO:0000256" key="1">
    <source>
        <dbReference type="ARBA" id="ARBA00008595"/>
    </source>
</evidence>
<evidence type="ECO:0008006" key="10">
    <source>
        <dbReference type="Google" id="ProtNLM"/>
    </source>
</evidence>
<evidence type="ECO:0000256" key="6">
    <source>
        <dbReference type="PIRSR" id="PIRSR602640-2"/>
    </source>
</evidence>
<dbReference type="Proteomes" id="UP001212997">
    <property type="component" value="Unassembled WGS sequence"/>
</dbReference>
<keyword evidence="9" id="KW-1185">Reference proteome</keyword>
<sequence>MVLDHTTNLLYLACSRVSARPYWLSSVGNLNSSGRATDDYIGVYDIATSKITRLEVAPYLNSDRGLSLHGMDVVRSSLDSTQLFFYIVNHRVPLVGLAEEVGADSSIEVFSLQDGSTVLQHITTFEDPIISTPNDVIGTTDGKSFWFTNDHSSKTGLMRHLELPLDLYSTTVGFCHLENGCKIAAPKLPGANGIAKSPHNETIYVSSAQSGGIRAFERQSDNTLQLLDFITTDYIPVDNLSIDSNGALWGAGFPQGIALFKRVRDLTTNVPSRAIRITSATETSERKYNSEKVFEDDGFIINGATSVVYHVPTKQLFLNGMILNFSDGLCHQLMSRT</sequence>
<organism evidence="8 9">
    <name type="scientific">Meripilus lineatus</name>
    <dbReference type="NCBI Taxonomy" id="2056292"/>
    <lineage>
        <taxon>Eukaryota</taxon>
        <taxon>Fungi</taxon>
        <taxon>Dikarya</taxon>
        <taxon>Basidiomycota</taxon>
        <taxon>Agaricomycotina</taxon>
        <taxon>Agaricomycetes</taxon>
        <taxon>Polyporales</taxon>
        <taxon>Meripilaceae</taxon>
        <taxon>Meripilus</taxon>
    </lineage>
</organism>
<evidence type="ECO:0000256" key="3">
    <source>
        <dbReference type="ARBA" id="ARBA00023157"/>
    </source>
</evidence>
<accession>A0AAD5V675</accession>
<feature type="binding site" evidence="6">
    <location>
        <position position="238"/>
    </location>
    <ligand>
        <name>Ca(2+)</name>
        <dbReference type="ChEBI" id="CHEBI:29108"/>
        <label>1</label>
        <note>catalytic</note>
    </ligand>
</feature>
<dbReference type="GO" id="GO:0046872">
    <property type="term" value="F:metal ion binding"/>
    <property type="evidence" value="ECO:0007669"/>
    <property type="project" value="UniProtKB-KW"/>
</dbReference>
<evidence type="ECO:0000313" key="8">
    <source>
        <dbReference type="EMBL" id="KAJ3487393.1"/>
    </source>
</evidence>